<evidence type="ECO:0000313" key="3">
    <source>
        <dbReference type="EMBL" id="CAL1156780.1"/>
    </source>
</evidence>
<sequence length="149" mass="15936">MRKLLDKVDPEAEMKDGGSLPVGRQPESEPGLSQAGDQPAPGRCHSSSLEWQQLLLLLLTFGPSSSRSNETGGSKETGSLPFQKGERLQVWSNSKNSWRNGEVLEAFPVACKAEGFAVPAGTLKVSFDAGTIKWVMPGQATAILRKAPS</sequence>
<evidence type="ECO:0000313" key="4">
    <source>
        <dbReference type="EMBL" id="CAL4790717.1"/>
    </source>
</evidence>
<feature type="compositionally biased region" description="Polar residues" evidence="1">
    <location>
        <begin position="67"/>
        <end position="77"/>
    </location>
</feature>
<keyword evidence="5" id="KW-1185">Reference proteome</keyword>
<protein>
    <submittedName>
        <fullName evidence="4">EF-hand domain-containing protein</fullName>
    </submittedName>
</protein>
<dbReference type="AlphaFoldDB" id="A0A9P1D5L4"/>
<evidence type="ECO:0000313" key="2">
    <source>
        <dbReference type="EMBL" id="CAI4003405.1"/>
    </source>
</evidence>
<reference evidence="3" key="2">
    <citation type="submission" date="2024-04" db="EMBL/GenBank/DDBJ databases">
        <authorList>
            <person name="Chen Y."/>
            <person name="Shah S."/>
            <person name="Dougan E. K."/>
            <person name="Thang M."/>
            <person name="Chan C."/>
        </authorList>
    </citation>
    <scope>NUCLEOTIDE SEQUENCE [LARGE SCALE GENOMIC DNA]</scope>
</reference>
<feature type="region of interest" description="Disordered" evidence="1">
    <location>
        <begin position="65"/>
        <end position="86"/>
    </location>
</feature>
<organism evidence="2">
    <name type="scientific">Cladocopium goreaui</name>
    <dbReference type="NCBI Taxonomy" id="2562237"/>
    <lineage>
        <taxon>Eukaryota</taxon>
        <taxon>Sar</taxon>
        <taxon>Alveolata</taxon>
        <taxon>Dinophyceae</taxon>
        <taxon>Suessiales</taxon>
        <taxon>Symbiodiniaceae</taxon>
        <taxon>Cladocopium</taxon>
    </lineage>
</organism>
<feature type="compositionally biased region" description="Basic and acidic residues" evidence="1">
    <location>
        <begin position="1"/>
        <end position="16"/>
    </location>
</feature>
<accession>A0A9P1D5L4</accession>
<dbReference type="EMBL" id="CAMXCT020003260">
    <property type="protein sequence ID" value="CAL1156780.1"/>
    <property type="molecule type" value="Genomic_DNA"/>
</dbReference>
<reference evidence="2" key="1">
    <citation type="submission" date="2022-10" db="EMBL/GenBank/DDBJ databases">
        <authorList>
            <person name="Chen Y."/>
            <person name="Dougan E. K."/>
            <person name="Chan C."/>
            <person name="Rhodes N."/>
            <person name="Thang M."/>
        </authorList>
    </citation>
    <scope>NUCLEOTIDE SEQUENCE</scope>
</reference>
<evidence type="ECO:0000313" key="5">
    <source>
        <dbReference type="Proteomes" id="UP001152797"/>
    </source>
</evidence>
<feature type="region of interest" description="Disordered" evidence="1">
    <location>
        <begin position="1"/>
        <end position="46"/>
    </location>
</feature>
<proteinExistence type="predicted"/>
<comment type="caution">
    <text evidence="2">The sequence shown here is derived from an EMBL/GenBank/DDBJ whole genome shotgun (WGS) entry which is preliminary data.</text>
</comment>
<dbReference type="EMBL" id="CAMXCT010003260">
    <property type="protein sequence ID" value="CAI4003405.1"/>
    <property type="molecule type" value="Genomic_DNA"/>
</dbReference>
<evidence type="ECO:0000256" key="1">
    <source>
        <dbReference type="SAM" id="MobiDB-lite"/>
    </source>
</evidence>
<dbReference type="EMBL" id="CAMXCT030003260">
    <property type="protein sequence ID" value="CAL4790717.1"/>
    <property type="molecule type" value="Genomic_DNA"/>
</dbReference>
<dbReference type="Proteomes" id="UP001152797">
    <property type="component" value="Unassembled WGS sequence"/>
</dbReference>
<dbReference type="OrthoDB" id="426147at2759"/>
<name>A0A9P1D5L4_9DINO</name>
<gene>
    <name evidence="2" type="ORF">C1SCF055_LOCUS29277</name>
</gene>